<evidence type="ECO:0000256" key="1">
    <source>
        <dbReference type="SAM" id="Phobius"/>
    </source>
</evidence>
<proteinExistence type="predicted"/>
<name>A0A8T5GFR4_9ARCH</name>
<dbReference type="Pfam" id="PF03382">
    <property type="entry name" value="DUF285"/>
    <property type="match status" value="1"/>
</dbReference>
<dbReference type="InterPro" id="IPR005046">
    <property type="entry name" value="DUF285"/>
</dbReference>
<organism evidence="2 3">
    <name type="scientific">Candidatus Iainarchaeum sp</name>
    <dbReference type="NCBI Taxonomy" id="3101447"/>
    <lineage>
        <taxon>Archaea</taxon>
        <taxon>Candidatus Iainarchaeota</taxon>
        <taxon>Candidatus Iainarchaeia</taxon>
        <taxon>Candidatus Iainarchaeales</taxon>
        <taxon>Candidatus Iainarchaeaceae</taxon>
        <taxon>Candidatus Iainarchaeum</taxon>
    </lineage>
</organism>
<evidence type="ECO:0000313" key="2">
    <source>
        <dbReference type="EMBL" id="MBT4870660.1"/>
    </source>
</evidence>
<accession>A0A8T5GFR4</accession>
<keyword evidence="1" id="KW-0812">Transmembrane</keyword>
<sequence length="546" mass="59579">MKKINNKKIAQGTLEYLLIIAVVIVIALILVSLLTGFLEPAAGVSASVSKLSQTTNLVSVTETAIGTDGKGVLVLTNNEVDPVTVTGINIGGTDFNYNTTVFRGEKKTFSTLPLGDACSCSGYEGATRSCEIVVSTTSKYGIQKQYTTTQNVTCTSTENPAVETPAQPTGYTSYFISDWNTLAVSSGSSNDNQIKLPIYSGGTYNFIVYWGDGTNDTITIWNQAETTHTYSSSGTYEIMIDGTITGFKFDNTGDKLKITDISQWGNLNVGNADGYFFGCANLNSTATDDLNLSGTTNLYQMFSGATIFNGDISNWDTSNVTSMPYMFLDASSFNQDIGGWDISSVINIYGMLRGASSFNQDIGDWNTSSATNMNVMLRSATNFNQDIGDWDISNVTNLSNMFYNATNFNQDIGDWDTSNVTTMTYVFGGATNFDQDISGWDTSNVTNMQSVFSFASNFDQDISDWNTTKVTNMQYMFYNATSFNQDISDFNTTNVTNMQRMFYNTSSFNQDLSGWDVANVSSCSDFNSRASSWVLDKPDLIEGCIG</sequence>
<keyword evidence="1" id="KW-0472">Membrane</keyword>
<dbReference type="Proteomes" id="UP000722459">
    <property type="component" value="Unassembled WGS sequence"/>
</dbReference>
<evidence type="ECO:0000313" key="3">
    <source>
        <dbReference type="Proteomes" id="UP000722459"/>
    </source>
</evidence>
<feature type="transmembrane region" description="Helical" evidence="1">
    <location>
        <begin position="16"/>
        <end position="38"/>
    </location>
</feature>
<protein>
    <submittedName>
        <fullName evidence="2">BspA family leucine-rich repeat surface protein</fullName>
    </submittedName>
</protein>
<keyword evidence="1" id="KW-1133">Transmembrane helix</keyword>
<dbReference type="NCBIfam" id="TIGR02167">
    <property type="entry name" value="Liste_lipo_26"/>
    <property type="match status" value="6"/>
</dbReference>
<gene>
    <name evidence="2" type="ORF">HON47_03745</name>
</gene>
<dbReference type="AlphaFoldDB" id="A0A8T5GFR4"/>
<dbReference type="InterPro" id="IPR011889">
    <property type="entry name" value="Liste_lipo_26"/>
</dbReference>
<dbReference type="EMBL" id="JABJNZ010000048">
    <property type="protein sequence ID" value="MBT4870660.1"/>
    <property type="molecule type" value="Genomic_DNA"/>
</dbReference>
<comment type="caution">
    <text evidence="2">The sequence shown here is derived from an EMBL/GenBank/DDBJ whole genome shotgun (WGS) entry which is preliminary data.</text>
</comment>
<reference evidence="2" key="1">
    <citation type="journal article" date="2021" name="ISME J.">
        <title>Mercury methylation by metabolically versatile and cosmopolitan marine bacteria.</title>
        <authorList>
            <person name="Lin H."/>
            <person name="Ascher D.B."/>
            <person name="Myung Y."/>
            <person name="Lamborg C.H."/>
            <person name="Hallam S.J."/>
            <person name="Gionfriddo C.M."/>
            <person name="Holt K.E."/>
            <person name="Moreau J.W."/>
        </authorList>
    </citation>
    <scope>NUCLEOTIDE SEQUENCE</scope>
    <source>
        <strain evidence="2">SI075_bin30</strain>
    </source>
</reference>